<dbReference type="EC" id="2.4.2.64" evidence="8"/>
<keyword evidence="11" id="KW-1185">Reference proteome</keyword>
<feature type="binding site" evidence="8">
    <location>
        <begin position="97"/>
        <end position="101"/>
    </location>
    <ligand>
        <name>substrate</name>
    </ligand>
</feature>
<dbReference type="InterPro" id="IPR036511">
    <property type="entry name" value="TGT-like_sf"/>
</dbReference>
<dbReference type="InterPro" id="IPR004803">
    <property type="entry name" value="TGT"/>
</dbReference>
<feature type="binding site" evidence="8">
    <location>
        <position position="151"/>
    </location>
    <ligand>
        <name>substrate</name>
    </ligand>
</feature>
<dbReference type="Pfam" id="PF01702">
    <property type="entry name" value="TGT"/>
    <property type="match status" value="1"/>
</dbReference>
<dbReference type="InterPro" id="IPR002616">
    <property type="entry name" value="tRNA_ribo_trans-like"/>
</dbReference>
<gene>
    <name evidence="10" type="primary">106665703</name>
</gene>
<feature type="region of interest" description="RNA binding; important for wobble base 34 recognition" evidence="8">
    <location>
        <begin position="276"/>
        <end position="280"/>
    </location>
</feature>
<dbReference type="GO" id="GO:0006400">
    <property type="term" value="P:tRNA modification"/>
    <property type="evidence" value="ECO:0007669"/>
    <property type="project" value="InterPro"/>
</dbReference>
<reference evidence="10" key="1">
    <citation type="submission" date="2022-01" db="UniProtKB">
        <authorList>
            <consortium name="EnsemblMetazoa"/>
        </authorList>
    </citation>
    <scope>IDENTIFICATION</scope>
</reference>
<dbReference type="SUPFAM" id="SSF51713">
    <property type="entry name" value="tRNA-guanine transglycosylase"/>
    <property type="match status" value="1"/>
</dbReference>
<sequence length="395" mass="44615">MAKTKPLDFKILKVCGRSKARTGIMRLPHHDVETPVFMPVGTKGTLKGLLPDQLENMDCQIMLGNTYHLGTKPGPEIIKKAGGLHKFIGWGRALLTDSGGFQMVSLLDLAEINEEGVNFKSPYDGSSCLLTPEHSIQIQNAIGADIMMQLDDVVSVLVTGPRVEEAMNRTTRWLDRCLKSHQRPQDQNIFPIVQGGLDLDLRYESIKQLTQRDVNGFAVGGISGGEEKDDFWKVVHFCSKHLPQEKPRYCMGVGFAVDLVVCVALGMDMFDCVYPTRTARFGCGLVETGQINLKNRKYSKDFRPIQEDCECTTCKTYSRAYIHSIVNVETVSCHLLSVHNVYYQIKLMKTIREKLKEGKFPEFVQEFMSRMFQDREVPKWVIDALESVNIILKTE</sequence>
<evidence type="ECO:0000313" key="10">
    <source>
        <dbReference type="EnsemblMetazoa" id="XP_014247817.1"/>
    </source>
</evidence>
<feature type="binding site" evidence="8">
    <location>
        <position position="314"/>
    </location>
    <ligand>
        <name>Zn(2+)</name>
        <dbReference type="ChEBI" id="CHEBI:29105"/>
    </ligand>
</feature>
<dbReference type="GO" id="GO:0046872">
    <property type="term" value="F:metal ion binding"/>
    <property type="evidence" value="ECO:0007669"/>
    <property type="project" value="UniProtKB-KW"/>
</dbReference>
<comment type="subunit">
    <text evidence="7">Heterodimer of a catalytic subunit QTRT1 and an accessory subunit QTRT2.</text>
</comment>
<dbReference type="OrthoDB" id="10249838at2759"/>
<feature type="binding site" evidence="8">
    <location>
        <position position="221"/>
    </location>
    <ligand>
        <name>substrate</name>
    </ligand>
</feature>
<dbReference type="GO" id="GO:0008479">
    <property type="term" value="F:tRNA-guanosine(34) queuine transglycosylase activity"/>
    <property type="evidence" value="ECO:0007669"/>
    <property type="project" value="UniProtKB-UniRule"/>
</dbReference>
<keyword evidence="5 8" id="KW-0862">Zinc</keyword>
<keyword evidence="1 8" id="KW-0328">Glycosyltransferase</keyword>
<dbReference type="FunFam" id="3.20.20.105:FF:000001">
    <property type="entry name" value="Queuine tRNA-ribosyltransferase"/>
    <property type="match status" value="1"/>
</dbReference>
<comment type="similarity">
    <text evidence="8">Belongs to the queuine tRNA-ribosyltransferase family.</text>
</comment>
<accession>A0A8I6RMR1</accession>
<dbReference type="Proteomes" id="UP000494040">
    <property type="component" value="Unassembled WGS sequence"/>
</dbReference>
<comment type="cofactor">
    <cofactor evidence="8">
        <name>Zn(2+)</name>
        <dbReference type="ChEBI" id="CHEBI:29105"/>
    </cofactor>
</comment>
<dbReference type="AlphaFoldDB" id="A0A8I6RMR1"/>
<dbReference type="HAMAP" id="MF_00168">
    <property type="entry name" value="Q_tRNA_Tgt"/>
    <property type="match status" value="1"/>
</dbReference>
<comment type="subcellular location">
    <subcellularLocation>
        <location evidence="8">Cytoplasm</location>
    </subcellularLocation>
</comment>
<dbReference type="PANTHER" id="PTHR43530:SF1">
    <property type="entry name" value="QUEUINE TRNA-RIBOSYLTRANSFERASE CATALYTIC SUBUNIT 1"/>
    <property type="match status" value="1"/>
</dbReference>
<feature type="domain" description="tRNA-guanine(15) transglycosylase-like" evidence="9">
    <location>
        <begin position="18"/>
        <end position="371"/>
    </location>
</feature>
<dbReference type="EnsemblMetazoa" id="XM_024226979.1">
    <property type="protein sequence ID" value="XP_024082747.1"/>
    <property type="gene ID" value="LOC106665703"/>
</dbReference>
<feature type="active site" description="Proton acceptor" evidence="8">
    <location>
        <position position="97"/>
    </location>
</feature>
<dbReference type="NCBIfam" id="TIGR00430">
    <property type="entry name" value="Q_tRNA_tgt"/>
    <property type="match status" value="1"/>
</dbReference>
<dbReference type="Gene3D" id="3.20.20.105">
    <property type="entry name" value="Queuine tRNA-ribosyltransferase-like"/>
    <property type="match status" value="1"/>
</dbReference>
<evidence type="ECO:0000256" key="3">
    <source>
        <dbReference type="ARBA" id="ARBA00022694"/>
    </source>
</evidence>
<feature type="binding site" evidence="8">
    <location>
        <position position="311"/>
    </location>
    <ligand>
        <name>Zn(2+)</name>
        <dbReference type="ChEBI" id="CHEBI:29105"/>
    </ligand>
</feature>
<evidence type="ECO:0000256" key="2">
    <source>
        <dbReference type="ARBA" id="ARBA00022679"/>
    </source>
</evidence>
<dbReference type="NCBIfam" id="TIGR00449">
    <property type="entry name" value="tgt_general"/>
    <property type="match status" value="1"/>
</dbReference>
<dbReference type="PANTHER" id="PTHR43530">
    <property type="entry name" value="QUEUINE TRNA-RIBOSYLTRANSFERASE CATALYTIC SUBUNIT 1"/>
    <property type="match status" value="1"/>
</dbReference>
<dbReference type="KEGG" id="clec:106665703"/>
<evidence type="ECO:0000256" key="5">
    <source>
        <dbReference type="ARBA" id="ARBA00022833"/>
    </source>
</evidence>
<evidence type="ECO:0000256" key="1">
    <source>
        <dbReference type="ARBA" id="ARBA00022676"/>
    </source>
</evidence>
<comment type="function">
    <text evidence="8">Catalytic subunit of the queuine tRNA-ribosyltransferase (TGT) that catalyzes the base-exchange of a guanine (G) residue with queuine (Q) at position 34 (anticodon wobble position) in tRNAs with GU(N) anticodons (tRNA-Asp, -Asn, -His and -Tyr), resulting in the hypermodified nucleoside queuosine (7-(((4,5-cis-dihydroxy-2-cyclopenten-1-yl)amino)methyl)-7-deazaguanosine). Catalysis occurs through a double-displacement mechanism. The nucleophile active site attacks the C1' of nucleotide 34 to detach the guanine base from the RNA, forming a covalent enzyme-RNA intermediate. The proton acceptor active site deprotonates the incoming queuine, allowing a nucleophilic attack on the C1' of the ribose to form the product.</text>
</comment>
<feature type="binding site" evidence="8">
    <location>
        <position position="194"/>
    </location>
    <ligand>
        <name>substrate</name>
    </ligand>
</feature>
<keyword evidence="3 8" id="KW-0819">tRNA processing</keyword>
<evidence type="ECO:0000256" key="8">
    <source>
        <dbReference type="HAMAP-Rule" id="MF_03218"/>
    </source>
</evidence>
<keyword evidence="2 8" id="KW-0808">Transferase</keyword>
<dbReference type="EnsemblMetazoa" id="XM_014392331.2">
    <property type="protein sequence ID" value="XP_014247817.1"/>
    <property type="gene ID" value="LOC106665703"/>
</dbReference>
<organism evidence="10 11">
    <name type="scientific">Cimex lectularius</name>
    <name type="common">Bed bug</name>
    <name type="synonym">Acanthia lectularia</name>
    <dbReference type="NCBI Taxonomy" id="79782"/>
    <lineage>
        <taxon>Eukaryota</taxon>
        <taxon>Metazoa</taxon>
        <taxon>Ecdysozoa</taxon>
        <taxon>Arthropoda</taxon>
        <taxon>Hexapoda</taxon>
        <taxon>Insecta</taxon>
        <taxon>Pterygota</taxon>
        <taxon>Neoptera</taxon>
        <taxon>Paraneoptera</taxon>
        <taxon>Hemiptera</taxon>
        <taxon>Heteroptera</taxon>
        <taxon>Panheteroptera</taxon>
        <taxon>Cimicomorpha</taxon>
        <taxon>Cimicidae</taxon>
        <taxon>Cimex</taxon>
    </lineage>
</organism>
<evidence type="ECO:0000256" key="7">
    <source>
        <dbReference type="ARBA" id="ARBA00062453"/>
    </source>
</evidence>
<evidence type="ECO:0000256" key="6">
    <source>
        <dbReference type="ARBA" id="ARBA00052706"/>
    </source>
</evidence>
<proteinExistence type="inferred from homology"/>
<protein>
    <recommendedName>
        <fullName evidence="8">Queuine tRNA-ribosyltransferase catalytic subunit 1</fullName>
        <ecNumber evidence="8">2.4.2.64</ecNumber>
    </recommendedName>
    <alternativeName>
        <fullName evidence="8">Guanine insertion enzyme</fullName>
    </alternativeName>
    <alternativeName>
        <fullName evidence="8">tRNA-guanine transglycosylase</fullName>
    </alternativeName>
</protein>
<dbReference type="GO" id="GO:0005829">
    <property type="term" value="C:cytosol"/>
    <property type="evidence" value="ECO:0007669"/>
    <property type="project" value="TreeGrafter"/>
</dbReference>
<name>A0A8I6RMR1_CIMLE</name>
<comment type="catalytic activity">
    <reaction evidence="6 8">
        <text>guanosine(34) in tRNA + queuine = queuosine(34) in tRNA + guanine</text>
        <dbReference type="Rhea" id="RHEA:16633"/>
        <dbReference type="Rhea" id="RHEA-COMP:10341"/>
        <dbReference type="Rhea" id="RHEA-COMP:18571"/>
        <dbReference type="ChEBI" id="CHEBI:16235"/>
        <dbReference type="ChEBI" id="CHEBI:17433"/>
        <dbReference type="ChEBI" id="CHEBI:74269"/>
        <dbReference type="ChEBI" id="CHEBI:194431"/>
        <dbReference type="EC" id="2.4.2.64"/>
    </reaction>
</comment>
<feature type="binding site" evidence="8">
    <location>
        <position position="339"/>
    </location>
    <ligand>
        <name>Zn(2+)</name>
        <dbReference type="ChEBI" id="CHEBI:29105"/>
    </ligand>
</feature>
<feature type="active site" description="Nucleophile" evidence="8">
    <location>
        <position position="271"/>
    </location>
</feature>
<comment type="subunit">
    <text evidence="8">Heterodimer of a catalytic subunit and an accessory subunit.</text>
</comment>
<evidence type="ECO:0000313" key="11">
    <source>
        <dbReference type="Proteomes" id="UP000494040"/>
    </source>
</evidence>
<feature type="region of interest" description="RNA binding" evidence="8">
    <location>
        <begin position="252"/>
        <end position="258"/>
    </location>
</feature>
<keyword evidence="4 8" id="KW-0479">Metal-binding</keyword>
<feature type="binding site" evidence="8">
    <location>
        <position position="309"/>
    </location>
    <ligand>
        <name>Zn(2+)</name>
        <dbReference type="ChEBI" id="CHEBI:29105"/>
    </ligand>
</feature>
<dbReference type="OMA" id="IDLFDCV"/>
<keyword evidence="8" id="KW-0963">Cytoplasm</keyword>
<evidence type="ECO:0000259" key="9">
    <source>
        <dbReference type="Pfam" id="PF01702"/>
    </source>
</evidence>
<evidence type="ECO:0000256" key="4">
    <source>
        <dbReference type="ARBA" id="ARBA00022723"/>
    </source>
</evidence>